<keyword evidence="2" id="KW-1015">Disulfide bond</keyword>
<dbReference type="OMA" id="NIEMECH"/>
<dbReference type="GO" id="GO:0007156">
    <property type="term" value="P:homophilic cell adhesion via plasma membrane adhesion molecules"/>
    <property type="evidence" value="ECO:0007669"/>
    <property type="project" value="TreeGrafter"/>
</dbReference>
<dbReference type="PANTHER" id="PTHR45080">
    <property type="entry name" value="CONTACTIN 5"/>
    <property type="match status" value="1"/>
</dbReference>
<dbReference type="CDD" id="cd00096">
    <property type="entry name" value="Ig"/>
    <property type="match status" value="2"/>
</dbReference>
<evidence type="ECO:0000313" key="4">
    <source>
        <dbReference type="Ensembl" id="ENSXMAP00000035510.1"/>
    </source>
</evidence>
<dbReference type="GeneTree" id="ENSGT00940000156511"/>
<organism evidence="4 5">
    <name type="scientific">Xiphophorus maculatus</name>
    <name type="common">Southern platyfish</name>
    <name type="synonym">Platypoecilus maculatus</name>
    <dbReference type="NCBI Taxonomy" id="8083"/>
    <lineage>
        <taxon>Eukaryota</taxon>
        <taxon>Metazoa</taxon>
        <taxon>Chordata</taxon>
        <taxon>Craniata</taxon>
        <taxon>Vertebrata</taxon>
        <taxon>Euteleostomi</taxon>
        <taxon>Actinopterygii</taxon>
        <taxon>Neopterygii</taxon>
        <taxon>Teleostei</taxon>
        <taxon>Neoteleostei</taxon>
        <taxon>Acanthomorphata</taxon>
        <taxon>Ovalentaria</taxon>
        <taxon>Atherinomorphae</taxon>
        <taxon>Cyprinodontiformes</taxon>
        <taxon>Poeciliidae</taxon>
        <taxon>Poeciliinae</taxon>
        <taxon>Xiphophorus</taxon>
    </lineage>
</organism>
<dbReference type="InterPro" id="IPR003598">
    <property type="entry name" value="Ig_sub2"/>
</dbReference>
<dbReference type="Gene3D" id="2.60.40.10">
    <property type="entry name" value="Immunoglobulins"/>
    <property type="match status" value="3"/>
</dbReference>
<dbReference type="Proteomes" id="UP000002852">
    <property type="component" value="Unassembled WGS sequence"/>
</dbReference>
<keyword evidence="5" id="KW-1185">Reference proteome</keyword>
<dbReference type="SMART" id="SM00409">
    <property type="entry name" value="IG"/>
    <property type="match status" value="3"/>
</dbReference>
<dbReference type="Pfam" id="PF07679">
    <property type="entry name" value="I-set"/>
    <property type="match status" value="3"/>
</dbReference>
<reference evidence="4" key="4">
    <citation type="submission" date="2025-09" db="UniProtKB">
        <authorList>
            <consortium name="Ensembl"/>
        </authorList>
    </citation>
    <scope>IDENTIFICATION</scope>
    <source>
        <strain evidence="4">JP 163 A</strain>
    </source>
</reference>
<feature type="domain" description="Ig-like" evidence="3">
    <location>
        <begin position="108"/>
        <end position="196"/>
    </location>
</feature>
<dbReference type="InterPro" id="IPR007110">
    <property type="entry name" value="Ig-like_dom"/>
</dbReference>
<dbReference type="InterPro" id="IPR003599">
    <property type="entry name" value="Ig_sub"/>
</dbReference>
<reference evidence="4" key="3">
    <citation type="submission" date="2025-08" db="UniProtKB">
        <authorList>
            <consortium name="Ensembl"/>
        </authorList>
    </citation>
    <scope>IDENTIFICATION</scope>
    <source>
        <strain evidence="4">JP 163 A</strain>
    </source>
</reference>
<dbReference type="AlphaFoldDB" id="A0A3B5QYM6"/>
<dbReference type="PIRSF" id="PIRSF000615">
    <property type="entry name" value="TyrPK_CSF1-R"/>
    <property type="match status" value="1"/>
</dbReference>
<feature type="domain" description="Ig-like" evidence="3">
    <location>
        <begin position="215"/>
        <end position="288"/>
    </location>
</feature>
<dbReference type="InterPro" id="IPR036179">
    <property type="entry name" value="Ig-like_dom_sf"/>
</dbReference>
<sequence>MLCMSYLLSIEMYPPVFVSKPEPMTLFVGKQAVLQCSLTGSSPMEVVWHKDNIAITSEGNYVIKSEKNKYSLHIKSLELTDQGVYLCKASNSVGTATFTTELTVIRKPSFVRTFEPTSAAVNDPLKLECQVDEDTGVTVTWTRDGKKVHLSMDCKISFEDKVAVLEIPKSKLKDSGKYVCTATNEAGSSSCEAVVTVQGKNLKNCTMLVKKRDENNIEMECHMTGSAPIKVTWSKDHKDIRSGGNYKISCVENTAHLTILKADKGDTGKYFCHASNDMGKDSCSTDISVKGILKPGAAKPETPAAAPTKKLDNLFFIEEPKSMHVTESKNIKVESRNI</sequence>
<name>A0A3B5QYM6_XIPMA</name>
<dbReference type="PROSITE" id="PS50835">
    <property type="entry name" value="IG_LIKE"/>
    <property type="match status" value="3"/>
</dbReference>
<dbReference type="FunFam" id="2.60.40.10:FF:000022">
    <property type="entry name" value="Cardiac titin"/>
    <property type="match status" value="3"/>
</dbReference>
<feature type="domain" description="Ig-like" evidence="3">
    <location>
        <begin position="14"/>
        <end position="103"/>
    </location>
</feature>
<dbReference type="InterPro" id="IPR050958">
    <property type="entry name" value="Cell_Adh-Cytoskel_Orgn"/>
</dbReference>
<dbReference type="InterPro" id="IPR013783">
    <property type="entry name" value="Ig-like_fold"/>
</dbReference>
<accession>A0A3B5QYM6</accession>
<dbReference type="PANTHER" id="PTHR45080:SF8">
    <property type="entry name" value="IG-LIKE DOMAIN-CONTAINING PROTEIN"/>
    <property type="match status" value="1"/>
</dbReference>
<evidence type="ECO:0000256" key="2">
    <source>
        <dbReference type="ARBA" id="ARBA00023157"/>
    </source>
</evidence>
<keyword evidence="1" id="KW-0732">Signal</keyword>
<evidence type="ECO:0000256" key="1">
    <source>
        <dbReference type="ARBA" id="ARBA00022729"/>
    </source>
</evidence>
<dbReference type="SMART" id="SM00408">
    <property type="entry name" value="IGc2"/>
    <property type="match status" value="3"/>
</dbReference>
<dbReference type="SUPFAM" id="SSF48726">
    <property type="entry name" value="Immunoglobulin"/>
    <property type="match status" value="3"/>
</dbReference>
<evidence type="ECO:0000259" key="3">
    <source>
        <dbReference type="PROSITE" id="PS50835"/>
    </source>
</evidence>
<dbReference type="InterPro" id="IPR013098">
    <property type="entry name" value="Ig_I-set"/>
</dbReference>
<evidence type="ECO:0000313" key="5">
    <source>
        <dbReference type="Proteomes" id="UP000002852"/>
    </source>
</evidence>
<reference evidence="5" key="2">
    <citation type="journal article" date="2013" name="Nat. Genet.">
        <title>The genome of the platyfish, Xiphophorus maculatus, provides insights into evolutionary adaptation and several complex traits.</title>
        <authorList>
            <person name="Schartl M."/>
            <person name="Walter R.B."/>
            <person name="Shen Y."/>
            <person name="Garcia T."/>
            <person name="Catchen J."/>
            <person name="Amores A."/>
            <person name="Braasch I."/>
            <person name="Chalopin D."/>
            <person name="Volff J.N."/>
            <person name="Lesch K.P."/>
            <person name="Bisazza A."/>
            <person name="Minx P."/>
            <person name="Hillier L."/>
            <person name="Wilson R.K."/>
            <person name="Fuerstenberg S."/>
            <person name="Boore J."/>
            <person name="Searle S."/>
            <person name="Postlethwait J.H."/>
            <person name="Warren W.C."/>
        </authorList>
    </citation>
    <scope>NUCLEOTIDE SEQUENCE [LARGE SCALE GENOMIC DNA]</scope>
    <source>
        <strain evidence="5">JP 163 A</strain>
    </source>
</reference>
<dbReference type="Ensembl" id="ENSXMAT00000035545.1">
    <property type="protein sequence ID" value="ENSXMAP00000035510.1"/>
    <property type="gene ID" value="ENSXMAG00000021328.1"/>
</dbReference>
<reference evidence="5" key="1">
    <citation type="submission" date="2012-01" db="EMBL/GenBank/DDBJ databases">
        <authorList>
            <person name="Walter R."/>
            <person name="Schartl M."/>
            <person name="Warren W."/>
        </authorList>
    </citation>
    <scope>NUCLEOTIDE SEQUENCE [LARGE SCALE GENOMIC DNA]</scope>
    <source>
        <strain evidence="5">JP 163 A</strain>
    </source>
</reference>
<dbReference type="GO" id="GO:0005886">
    <property type="term" value="C:plasma membrane"/>
    <property type="evidence" value="ECO:0007669"/>
    <property type="project" value="TreeGrafter"/>
</dbReference>
<protein>
    <recommendedName>
        <fullName evidence="3">Ig-like domain-containing protein</fullName>
    </recommendedName>
</protein>
<proteinExistence type="predicted"/>